<name>X1J1A0_9ZZZZ</name>
<dbReference type="Gene3D" id="3.10.105.10">
    <property type="entry name" value="Dipeptide-binding Protein, Domain 3"/>
    <property type="match status" value="1"/>
</dbReference>
<dbReference type="Gene3D" id="3.40.190.10">
    <property type="entry name" value="Periplasmic binding protein-like II"/>
    <property type="match status" value="1"/>
</dbReference>
<keyword evidence="2" id="KW-0813">Transport</keyword>
<dbReference type="GO" id="GO:0015833">
    <property type="term" value="P:peptide transport"/>
    <property type="evidence" value="ECO:0007669"/>
    <property type="project" value="TreeGrafter"/>
</dbReference>
<feature type="non-terminal residue" evidence="5">
    <location>
        <position position="243"/>
    </location>
</feature>
<dbReference type="PANTHER" id="PTHR30290:SF9">
    <property type="entry name" value="OLIGOPEPTIDE-BINDING PROTEIN APPA"/>
    <property type="match status" value="1"/>
</dbReference>
<evidence type="ECO:0000256" key="1">
    <source>
        <dbReference type="ARBA" id="ARBA00005695"/>
    </source>
</evidence>
<accession>X1J1A0</accession>
<keyword evidence="3" id="KW-0732">Signal</keyword>
<proteinExistence type="inferred from homology"/>
<evidence type="ECO:0000256" key="2">
    <source>
        <dbReference type="ARBA" id="ARBA00022448"/>
    </source>
</evidence>
<reference evidence="5" key="1">
    <citation type="journal article" date="2014" name="Front. Microbiol.">
        <title>High frequency of phylogenetically diverse reductive dehalogenase-homologous genes in deep subseafloor sedimentary metagenomes.</title>
        <authorList>
            <person name="Kawai M."/>
            <person name="Futagami T."/>
            <person name="Toyoda A."/>
            <person name="Takaki Y."/>
            <person name="Nishi S."/>
            <person name="Hori S."/>
            <person name="Arai W."/>
            <person name="Tsubouchi T."/>
            <person name="Morono Y."/>
            <person name="Uchiyama I."/>
            <person name="Ito T."/>
            <person name="Fujiyama A."/>
            <person name="Inagaki F."/>
            <person name="Takami H."/>
        </authorList>
    </citation>
    <scope>NUCLEOTIDE SEQUENCE</scope>
    <source>
        <strain evidence="5">Expedition CK06-06</strain>
    </source>
</reference>
<protein>
    <recommendedName>
        <fullName evidence="4">Solute-binding protein family 5 domain-containing protein</fullName>
    </recommendedName>
</protein>
<comment type="caution">
    <text evidence="5">The sequence shown here is derived from an EMBL/GenBank/DDBJ whole genome shotgun (WGS) entry which is preliminary data.</text>
</comment>
<gene>
    <name evidence="5" type="ORF">S03H2_60283</name>
</gene>
<dbReference type="GO" id="GO:1904680">
    <property type="term" value="F:peptide transmembrane transporter activity"/>
    <property type="evidence" value="ECO:0007669"/>
    <property type="project" value="TreeGrafter"/>
</dbReference>
<comment type="similarity">
    <text evidence="1">Belongs to the bacterial solute-binding protein 5 family.</text>
</comment>
<organism evidence="5">
    <name type="scientific">marine sediment metagenome</name>
    <dbReference type="NCBI Taxonomy" id="412755"/>
    <lineage>
        <taxon>unclassified sequences</taxon>
        <taxon>metagenomes</taxon>
        <taxon>ecological metagenomes</taxon>
    </lineage>
</organism>
<dbReference type="PANTHER" id="PTHR30290">
    <property type="entry name" value="PERIPLASMIC BINDING COMPONENT OF ABC TRANSPORTER"/>
    <property type="match status" value="1"/>
</dbReference>
<evidence type="ECO:0000313" key="5">
    <source>
        <dbReference type="EMBL" id="GAH88446.1"/>
    </source>
</evidence>
<dbReference type="InterPro" id="IPR039424">
    <property type="entry name" value="SBP_5"/>
</dbReference>
<dbReference type="EMBL" id="BARU01038832">
    <property type="protein sequence ID" value="GAH88446.1"/>
    <property type="molecule type" value="Genomic_DNA"/>
</dbReference>
<sequence length="243" mass="27406">SYILSPLSTPPTAYIDMATGDLVGTGPFVYDNYTSNVEVNFHAFNNYWKGKANITAMRFEIFSDLGTLHDELLAGNVHFLSNPRSWYYLAIKSSPNLIFLNTSTTSNSIYYLGMNNQQINCTIREAISYAIDYDHILNVLMENNAERAMSPITNGIFYANDTFDVPTLNLTRARLVMQSMGFGVGWNVTPGSPDEIGWQSTTFLTYNYSYNIGNSFKEDIYVLLWDNMAKIGIRVEDAGLTYD</sequence>
<dbReference type="Pfam" id="PF00496">
    <property type="entry name" value="SBP_bac_5"/>
    <property type="match status" value="1"/>
</dbReference>
<dbReference type="AlphaFoldDB" id="X1J1A0"/>
<dbReference type="SUPFAM" id="SSF53850">
    <property type="entry name" value="Periplasmic binding protein-like II"/>
    <property type="match status" value="1"/>
</dbReference>
<feature type="domain" description="Solute-binding protein family 5" evidence="4">
    <location>
        <begin position="19"/>
        <end position="236"/>
    </location>
</feature>
<dbReference type="InterPro" id="IPR000914">
    <property type="entry name" value="SBP_5_dom"/>
</dbReference>
<evidence type="ECO:0000256" key="3">
    <source>
        <dbReference type="ARBA" id="ARBA00022729"/>
    </source>
</evidence>
<evidence type="ECO:0000259" key="4">
    <source>
        <dbReference type="Pfam" id="PF00496"/>
    </source>
</evidence>
<feature type="non-terminal residue" evidence="5">
    <location>
        <position position="1"/>
    </location>
</feature>